<keyword evidence="1" id="KW-1133">Transmembrane helix</keyword>
<dbReference type="Pfam" id="PF13385">
    <property type="entry name" value="Laminin_G_3"/>
    <property type="match status" value="1"/>
</dbReference>
<keyword evidence="1" id="KW-0812">Transmembrane</keyword>
<feature type="transmembrane region" description="Helical" evidence="1">
    <location>
        <begin position="375"/>
        <end position="396"/>
    </location>
</feature>
<protein>
    <submittedName>
        <fullName evidence="3">LamG domain-containing protein</fullName>
    </submittedName>
</protein>
<evidence type="ECO:0000256" key="2">
    <source>
        <dbReference type="SAM" id="SignalP"/>
    </source>
</evidence>
<dbReference type="Proteomes" id="UP000280307">
    <property type="component" value="Unassembled WGS sequence"/>
</dbReference>
<dbReference type="EMBL" id="RSAS01000925">
    <property type="protein sequence ID" value="RRR65661.1"/>
    <property type="molecule type" value="Genomic_DNA"/>
</dbReference>
<dbReference type="SUPFAM" id="SSF49899">
    <property type="entry name" value="Concanavalin A-like lectins/glucanases"/>
    <property type="match status" value="1"/>
</dbReference>
<name>A0A426TQS1_9CHLR</name>
<evidence type="ECO:0000313" key="3">
    <source>
        <dbReference type="EMBL" id="RRR65661.1"/>
    </source>
</evidence>
<feature type="chain" id="PRO_5019570168" evidence="2">
    <location>
        <begin position="27"/>
        <end position="401"/>
    </location>
</feature>
<evidence type="ECO:0000256" key="1">
    <source>
        <dbReference type="SAM" id="Phobius"/>
    </source>
</evidence>
<keyword evidence="2" id="KW-0732">Signal</keyword>
<dbReference type="AlphaFoldDB" id="A0A426TQS1"/>
<dbReference type="Gene3D" id="2.60.120.200">
    <property type="match status" value="1"/>
</dbReference>
<proteinExistence type="predicted"/>
<organism evidence="3 4">
    <name type="scientific">Candidatus Viridilinea halotolerans</name>
    <dbReference type="NCBI Taxonomy" id="2491704"/>
    <lineage>
        <taxon>Bacteria</taxon>
        <taxon>Bacillati</taxon>
        <taxon>Chloroflexota</taxon>
        <taxon>Chloroflexia</taxon>
        <taxon>Chloroflexales</taxon>
        <taxon>Chloroflexineae</taxon>
        <taxon>Oscillochloridaceae</taxon>
        <taxon>Candidatus Viridilinea</taxon>
    </lineage>
</organism>
<gene>
    <name evidence="3" type="ORF">EI684_22510</name>
</gene>
<reference evidence="3 4" key="1">
    <citation type="submission" date="2018-12" db="EMBL/GenBank/DDBJ databases">
        <title>Genome Sequence of Candidatus Viridilinea halotolerans isolated from saline sulfide-rich spring.</title>
        <authorList>
            <person name="Grouzdev D.S."/>
            <person name="Burganskaya E.I."/>
            <person name="Krutkina M.S."/>
            <person name="Sukhacheva M.V."/>
            <person name="Gorlenko V.M."/>
        </authorList>
    </citation>
    <scope>NUCLEOTIDE SEQUENCE [LARGE SCALE GENOMIC DNA]</scope>
    <source>
        <strain evidence="3">Chok-6</strain>
    </source>
</reference>
<evidence type="ECO:0000313" key="4">
    <source>
        <dbReference type="Proteomes" id="UP000280307"/>
    </source>
</evidence>
<accession>A0A426TQS1</accession>
<comment type="caution">
    <text evidence="3">The sequence shown here is derived from an EMBL/GenBank/DDBJ whole genome shotgun (WGS) entry which is preliminary data.</text>
</comment>
<feature type="signal peptide" evidence="2">
    <location>
        <begin position="1"/>
        <end position="26"/>
    </location>
</feature>
<keyword evidence="1" id="KW-0472">Membrane</keyword>
<dbReference type="InterPro" id="IPR013320">
    <property type="entry name" value="ConA-like_dom_sf"/>
</dbReference>
<sequence length="401" mass="41994">MPKLHMPLPILFGLFLFCATLRPAAAAEGSSLHFFGGGSGDVDRVKIPLGSIDDGQLRASLPVNVADAFTIEFWMQATPGANNAAACADNGWYYGNIIIDRDVDGAGDYGDYGVALCDQRIAFGVAVGETEGMVFGATPVTDGAWHHIAVTRAAGGNLAIFVDGRLDGQAPGPAGQIDYRTNRPTDQPNSDPYLVLGAEKHDYEGSAYYHGRLDDLHIANQVRYTSDFVRPSGPHQPDGATVALYRFDEGSGVIVNDSSGAPGGPSHGMLMLGGPANGPLWSDEHPFRADETAALEQDLSSEGAPEDAVPNELETSVVITPTPFPPLEASTPVPPEPLPLSPTAEVVVNPTSTPVNLPAALSSAPPPDAASGQPILVALVITLLGLGTIVGGILIWHRRKR</sequence>